<dbReference type="Pfam" id="PF13041">
    <property type="entry name" value="PPR_2"/>
    <property type="match status" value="1"/>
</dbReference>
<feature type="repeat" description="PPR" evidence="3">
    <location>
        <begin position="133"/>
        <end position="167"/>
    </location>
</feature>
<evidence type="ECO:0000313" key="5">
    <source>
        <dbReference type="Proteomes" id="UP001652623"/>
    </source>
</evidence>
<feature type="signal peptide" evidence="4">
    <location>
        <begin position="1"/>
        <end position="21"/>
    </location>
</feature>
<keyword evidence="4" id="KW-0732">Signal</keyword>
<comment type="similarity">
    <text evidence="1">Belongs to the PPR family. P subfamily.</text>
</comment>
<keyword evidence="2" id="KW-0677">Repeat</keyword>
<dbReference type="GO" id="GO:0003729">
    <property type="term" value="F:mRNA binding"/>
    <property type="evidence" value="ECO:0007669"/>
    <property type="project" value="UniProtKB-ARBA"/>
</dbReference>
<name>A0A6P4B0B9_ZIZJJ</name>
<evidence type="ECO:0000256" key="2">
    <source>
        <dbReference type="ARBA" id="ARBA00022737"/>
    </source>
</evidence>
<keyword evidence="5" id="KW-1185">Reference proteome</keyword>
<evidence type="ECO:0000256" key="3">
    <source>
        <dbReference type="PROSITE-ProRule" id="PRU00708"/>
    </source>
</evidence>
<evidence type="ECO:0000256" key="4">
    <source>
        <dbReference type="SAM" id="SignalP"/>
    </source>
</evidence>
<dbReference type="PROSITE" id="PS51375">
    <property type="entry name" value="PPR"/>
    <property type="match status" value="2"/>
</dbReference>
<dbReference type="Proteomes" id="UP001652623">
    <property type="component" value="Chromosome 9"/>
</dbReference>
<dbReference type="Gene3D" id="1.25.40.10">
    <property type="entry name" value="Tetratricopeptide repeat domain"/>
    <property type="match status" value="3"/>
</dbReference>
<protein>
    <submittedName>
        <fullName evidence="6">Pentatricopeptide repeat-containing protein At1g02370, mitochondrial</fullName>
    </submittedName>
</protein>
<dbReference type="Pfam" id="PF01535">
    <property type="entry name" value="PPR"/>
    <property type="match status" value="2"/>
</dbReference>
<proteinExistence type="inferred from homology"/>
<dbReference type="AlphaFoldDB" id="A0A6P4B0B9"/>
<dbReference type="InterPro" id="IPR002885">
    <property type="entry name" value="PPR_rpt"/>
</dbReference>
<accession>A0A6P4B0B9</accession>
<feature type="chain" id="PRO_5045430412" evidence="4">
    <location>
        <begin position="22"/>
        <end position="498"/>
    </location>
</feature>
<dbReference type="GO" id="GO:0005739">
    <property type="term" value="C:mitochondrion"/>
    <property type="evidence" value="ECO:0007669"/>
    <property type="project" value="UniProtKB-SubCell"/>
</dbReference>
<dbReference type="PANTHER" id="PTHR45717:SF8">
    <property type="entry name" value="OS01G0301000 PROTEIN"/>
    <property type="match status" value="1"/>
</dbReference>
<feature type="repeat" description="PPR" evidence="3">
    <location>
        <begin position="168"/>
        <end position="202"/>
    </location>
</feature>
<dbReference type="SUPFAM" id="SSF48452">
    <property type="entry name" value="TPR-like"/>
    <property type="match status" value="1"/>
</dbReference>
<dbReference type="KEGG" id="zju:107426134"/>
<dbReference type="InParanoid" id="A0A6P4B0B9"/>
<organism evidence="5 6">
    <name type="scientific">Ziziphus jujuba</name>
    <name type="common">Chinese jujube</name>
    <name type="synonym">Ziziphus sativa</name>
    <dbReference type="NCBI Taxonomy" id="326968"/>
    <lineage>
        <taxon>Eukaryota</taxon>
        <taxon>Viridiplantae</taxon>
        <taxon>Streptophyta</taxon>
        <taxon>Embryophyta</taxon>
        <taxon>Tracheophyta</taxon>
        <taxon>Spermatophyta</taxon>
        <taxon>Magnoliopsida</taxon>
        <taxon>eudicotyledons</taxon>
        <taxon>Gunneridae</taxon>
        <taxon>Pentapetalae</taxon>
        <taxon>rosids</taxon>
        <taxon>fabids</taxon>
        <taxon>Rosales</taxon>
        <taxon>Rhamnaceae</taxon>
        <taxon>Paliureae</taxon>
        <taxon>Ziziphus</taxon>
    </lineage>
</organism>
<reference evidence="6" key="1">
    <citation type="submission" date="2025-08" db="UniProtKB">
        <authorList>
            <consortium name="RefSeq"/>
        </authorList>
    </citation>
    <scope>IDENTIFICATION</scope>
    <source>
        <tissue evidence="6">Seedling</tissue>
    </source>
</reference>
<sequence length="498" mass="57410">MNSRRLISAGAAWLVRQLSTAAETVAAGSTANGTRLYRRLSALGATGGSVSKTLNEYIMEGRIVKKFELERCIKELRKYRRFQHALEIMEWMEMRKINYSFTDHALRLDLICKTKGVDAAENYFDNLPSNAKNRLTFGALLNCYCKENMEDKALALFQKMDDLNFVSNSLAFNNLMSLYMRMGKPEKVPPLVQEMKQRNIFPCNFTYSIWMQSYSSLGDIEGVERVLEEMNKGDHDKCNWKTYTNLAAIYVKAGHFEKADLALKKLEEETRPRGRQAYHFVISLYAGTGNLNEVNRAWETLKSIYPETNNLSYLVLLQALSKLNDVEGLKKYFKEWESSFSFYDIRLANVAVGTYLRNDMYKEASAVFEDATKRTKGPFFKAREMFMNYFLKFRQVDSALSFMEAAISEAKDDDWRPSPAVASAFLKYFEEEKDVDSAEQFCKILRRFNCLNSNAYHLLLKTYLAAGKLAPEMRRRLEEEDIEISVELESLLQGVCPK</sequence>
<dbReference type="RefSeq" id="XP_015891718.3">
    <property type="nucleotide sequence ID" value="XM_016036232.4"/>
</dbReference>
<dbReference type="GeneID" id="107426134"/>
<dbReference type="NCBIfam" id="TIGR00756">
    <property type="entry name" value="PPR"/>
    <property type="match status" value="2"/>
</dbReference>
<dbReference type="InterPro" id="IPR011990">
    <property type="entry name" value="TPR-like_helical_dom_sf"/>
</dbReference>
<dbReference type="FunCoup" id="A0A6P4B0B9">
    <property type="interactions" value="932"/>
</dbReference>
<dbReference type="PANTHER" id="PTHR45717">
    <property type="entry name" value="OS12G0527900 PROTEIN"/>
    <property type="match status" value="1"/>
</dbReference>
<evidence type="ECO:0000313" key="6">
    <source>
        <dbReference type="RefSeq" id="XP_015891718.3"/>
    </source>
</evidence>
<gene>
    <name evidence="6" type="primary">LOC107426134</name>
</gene>
<evidence type="ECO:0000256" key="1">
    <source>
        <dbReference type="ARBA" id="ARBA00007626"/>
    </source>
</evidence>